<organism evidence="2 3">
    <name type="scientific">Candidatus Pullichristensenella stercorigallinarum</name>
    <dbReference type="NCBI Taxonomy" id="2840909"/>
    <lineage>
        <taxon>Bacteria</taxon>
        <taxon>Bacillati</taxon>
        <taxon>Bacillota</taxon>
        <taxon>Clostridia</taxon>
        <taxon>Candidatus Pullichristensenella</taxon>
    </lineage>
</organism>
<dbReference type="AlphaFoldDB" id="A0A9D0ZJ29"/>
<name>A0A9D0ZJ29_9FIRM</name>
<feature type="chain" id="PRO_5039217754" evidence="1">
    <location>
        <begin position="22"/>
        <end position="235"/>
    </location>
</feature>
<gene>
    <name evidence="2" type="ORF">IAA52_00540</name>
</gene>
<comment type="caution">
    <text evidence="2">The sequence shown here is derived from an EMBL/GenBank/DDBJ whole genome shotgun (WGS) entry which is preliminary data.</text>
</comment>
<evidence type="ECO:0000313" key="3">
    <source>
        <dbReference type="Proteomes" id="UP000824260"/>
    </source>
</evidence>
<sequence>MKRLFILFLTLCLLAAPAALAEVIVTPGAGAETIKAGDEITIDDVCTFTVKAVQEYDVFMGVESGAAQQFLVVSFDMLNWQTEPFYVRTQTSAELTYAEDFSFAPTYLWSDPGGTYYWNDANNDYAIIQIYKVDDSGIIECNDEPLSSGYESIIVKADAKWSSLMKNRYVPETDTFVGIESDATLTCTDSSKTVLDPLVERTYHYVFAVPEIVARDEGLRVLTLNIGDAAYQMRF</sequence>
<feature type="signal peptide" evidence="1">
    <location>
        <begin position="1"/>
        <end position="21"/>
    </location>
</feature>
<evidence type="ECO:0000256" key="1">
    <source>
        <dbReference type="SAM" id="SignalP"/>
    </source>
</evidence>
<proteinExistence type="predicted"/>
<accession>A0A9D0ZJ29</accession>
<evidence type="ECO:0000313" key="2">
    <source>
        <dbReference type="EMBL" id="HIQ81573.1"/>
    </source>
</evidence>
<dbReference type="Proteomes" id="UP000824260">
    <property type="component" value="Unassembled WGS sequence"/>
</dbReference>
<reference evidence="2" key="2">
    <citation type="journal article" date="2021" name="PeerJ">
        <title>Extensive microbial diversity within the chicken gut microbiome revealed by metagenomics and culture.</title>
        <authorList>
            <person name="Gilroy R."/>
            <person name="Ravi A."/>
            <person name="Getino M."/>
            <person name="Pursley I."/>
            <person name="Horton D.L."/>
            <person name="Alikhan N.F."/>
            <person name="Baker D."/>
            <person name="Gharbi K."/>
            <person name="Hall N."/>
            <person name="Watson M."/>
            <person name="Adriaenssens E.M."/>
            <person name="Foster-Nyarko E."/>
            <person name="Jarju S."/>
            <person name="Secka A."/>
            <person name="Antonio M."/>
            <person name="Oren A."/>
            <person name="Chaudhuri R.R."/>
            <person name="La Ragione R."/>
            <person name="Hildebrand F."/>
            <person name="Pallen M.J."/>
        </authorList>
    </citation>
    <scope>NUCLEOTIDE SEQUENCE</scope>
    <source>
        <strain evidence="2">ChiSjej6B24-2974</strain>
    </source>
</reference>
<reference evidence="2" key="1">
    <citation type="submission" date="2020-10" db="EMBL/GenBank/DDBJ databases">
        <authorList>
            <person name="Gilroy R."/>
        </authorList>
    </citation>
    <scope>NUCLEOTIDE SEQUENCE</scope>
    <source>
        <strain evidence="2">ChiSjej6B24-2974</strain>
    </source>
</reference>
<dbReference type="EMBL" id="DVFZ01000008">
    <property type="protein sequence ID" value="HIQ81573.1"/>
    <property type="molecule type" value="Genomic_DNA"/>
</dbReference>
<protein>
    <submittedName>
        <fullName evidence="2">Uncharacterized protein</fullName>
    </submittedName>
</protein>
<keyword evidence="1" id="KW-0732">Signal</keyword>